<feature type="signal peptide" evidence="1">
    <location>
        <begin position="1"/>
        <end position="22"/>
    </location>
</feature>
<evidence type="ECO:0000256" key="1">
    <source>
        <dbReference type="SAM" id="SignalP"/>
    </source>
</evidence>
<reference evidence="2 3" key="1">
    <citation type="submission" date="2021-04" db="EMBL/GenBank/DDBJ databases">
        <authorList>
            <person name="Huq M.A."/>
        </authorList>
    </citation>
    <scope>NUCLEOTIDE SEQUENCE [LARGE SCALE GENOMIC DNA]</scope>
    <source>
        <strain evidence="2 3">MAH-13</strain>
    </source>
</reference>
<proteinExistence type="predicted"/>
<name>A0ABS4DMV6_9GAMM</name>
<sequence length="302" mass="32736">MRPSLFRFLLPCVALFALTACRSGEPTPAAAANPSPEAAVQQSIALVRAGDFAGFWQHALPPHDYAMLREDWGRAHAGETPLTDAERARIDGALQQLAAPDAAAALDAQLQPWLADAQARYGDQLPLLVGIGRALAGKAIEEDARLTDTQKRHATALVDALGPWAQQAPWFDPARARQAVGVVVATARELDLQDAQSLRTMDFDQAMRSYAIAFHGLERMLGLYGLPLDEALASARVVPLEYHPPYARVRVEYLLLGKPLAMESTMVQQNGHWYDQDLLESVRQAHRRLSAPAAAGTVAAAP</sequence>
<comment type="caution">
    <text evidence="2">The sequence shown here is derived from an EMBL/GenBank/DDBJ whole genome shotgun (WGS) entry which is preliminary data.</text>
</comment>
<keyword evidence="3" id="KW-1185">Reference proteome</keyword>
<evidence type="ECO:0000313" key="3">
    <source>
        <dbReference type="Proteomes" id="UP000823790"/>
    </source>
</evidence>
<dbReference type="EMBL" id="JAGJRS010000017">
    <property type="protein sequence ID" value="MBP1474389.1"/>
    <property type="molecule type" value="Genomic_DNA"/>
</dbReference>
<organism evidence="2 3">
    <name type="scientific">Frateuria flava</name>
    <dbReference type="NCBI Taxonomy" id="2821489"/>
    <lineage>
        <taxon>Bacteria</taxon>
        <taxon>Pseudomonadati</taxon>
        <taxon>Pseudomonadota</taxon>
        <taxon>Gammaproteobacteria</taxon>
        <taxon>Lysobacterales</taxon>
        <taxon>Rhodanobacteraceae</taxon>
        <taxon>Frateuria</taxon>
    </lineage>
</organism>
<accession>A0ABS4DMV6</accession>
<dbReference type="RefSeq" id="WP_209619090.1">
    <property type="nucleotide sequence ID" value="NZ_JAGJRS010000017.1"/>
</dbReference>
<evidence type="ECO:0000313" key="2">
    <source>
        <dbReference type="EMBL" id="MBP1474389.1"/>
    </source>
</evidence>
<keyword evidence="1" id="KW-0732">Signal</keyword>
<evidence type="ECO:0008006" key="4">
    <source>
        <dbReference type="Google" id="ProtNLM"/>
    </source>
</evidence>
<feature type="chain" id="PRO_5045520871" description="DUF885 domain-containing protein" evidence="1">
    <location>
        <begin position="23"/>
        <end position="302"/>
    </location>
</feature>
<gene>
    <name evidence="2" type="ORF">J7I44_08755</name>
</gene>
<dbReference type="PROSITE" id="PS51257">
    <property type="entry name" value="PROKAR_LIPOPROTEIN"/>
    <property type="match status" value="1"/>
</dbReference>
<protein>
    <recommendedName>
        <fullName evidence="4">DUF885 domain-containing protein</fullName>
    </recommendedName>
</protein>
<dbReference type="Proteomes" id="UP000823790">
    <property type="component" value="Unassembled WGS sequence"/>
</dbReference>